<accession>U2YK06</accession>
<dbReference type="SUPFAM" id="SSF46785">
    <property type="entry name" value="Winged helix' DNA-binding domain"/>
    <property type="match status" value="1"/>
</dbReference>
<dbReference type="Gene3D" id="3.40.190.10">
    <property type="entry name" value="Periplasmic binding protein-like II"/>
    <property type="match status" value="2"/>
</dbReference>
<dbReference type="Pfam" id="PF00126">
    <property type="entry name" value="HTH_1"/>
    <property type="match status" value="1"/>
</dbReference>
<evidence type="ECO:0000313" key="6">
    <source>
        <dbReference type="EMBL" id="GAD48587.1"/>
    </source>
</evidence>
<dbReference type="GO" id="GO:0003677">
    <property type="term" value="F:DNA binding"/>
    <property type="evidence" value="ECO:0007669"/>
    <property type="project" value="UniProtKB-KW"/>
</dbReference>
<dbReference type="Gene3D" id="1.10.10.10">
    <property type="entry name" value="Winged helix-like DNA-binding domain superfamily/Winged helix DNA-binding domain"/>
    <property type="match status" value="1"/>
</dbReference>
<dbReference type="FunFam" id="1.10.10.10:FF:000001">
    <property type="entry name" value="LysR family transcriptional regulator"/>
    <property type="match status" value="1"/>
</dbReference>
<dbReference type="InterPro" id="IPR036388">
    <property type="entry name" value="WH-like_DNA-bd_sf"/>
</dbReference>
<comment type="similarity">
    <text evidence="1">Belongs to the LysR transcriptional regulatory family.</text>
</comment>
<name>U2YK06_9SPHN</name>
<keyword evidence="4" id="KW-0804">Transcription</keyword>
<proteinExistence type="inferred from homology"/>
<keyword evidence="3" id="KW-0238">DNA-binding</keyword>
<organism evidence="6 7">
    <name type="scientific">Caenibius tardaugens NBRC 16725</name>
    <dbReference type="NCBI Taxonomy" id="1219035"/>
    <lineage>
        <taxon>Bacteria</taxon>
        <taxon>Pseudomonadati</taxon>
        <taxon>Pseudomonadota</taxon>
        <taxon>Alphaproteobacteria</taxon>
        <taxon>Sphingomonadales</taxon>
        <taxon>Erythrobacteraceae</taxon>
        <taxon>Caenibius</taxon>
    </lineage>
</organism>
<evidence type="ECO:0000259" key="5">
    <source>
        <dbReference type="PROSITE" id="PS50931"/>
    </source>
</evidence>
<dbReference type="InterPro" id="IPR005119">
    <property type="entry name" value="LysR_subst-bd"/>
</dbReference>
<dbReference type="Proteomes" id="UP000016568">
    <property type="component" value="Unassembled WGS sequence"/>
</dbReference>
<dbReference type="EMBL" id="BASZ01000003">
    <property type="protein sequence ID" value="GAD48587.1"/>
    <property type="molecule type" value="Genomic_DNA"/>
</dbReference>
<dbReference type="InterPro" id="IPR050176">
    <property type="entry name" value="LTTR"/>
</dbReference>
<gene>
    <name evidence="6" type="ORF">NT2_03_00750</name>
</gene>
<dbReference type="Pfam" id="PF03466">
    <property type="entry name" value="LysR_substrate"/>
    <property type="match status" value="1"/>
</dbReference>
<sequence length="288" mass="31676">MWMLDPRLLRAFVVIVDSGGFTAAAERLHTTQSTISQQLSRLEEAVGHVLVQRGSRPPRPTEAGERLLCYARRILALHEEAELRLADPMGAIPVRIGLPDDIAVATMSEVFAFFAQQHPEIRLDVTAGLSRDLTRRYRAGEFDVVVVKEQAPAADCIASFPEVIGWFESARITKEWGDPLPLVTFPVGGLYREEMFARLESEQRQWYVSFTGNSLDSVLVAVEVGLGLSLIPVIAASAYDVRPCHAFAVDGPMATSLYAWEAAGAIGVLVELMVRALSERSRGVDAKR</sequence>
<dbReference type="InterPro" id="IPR036390">
    <property type="entry name" value="WH_DNA-bd_sf"/>
</dbReference>
<dbReference type="GO" id="GO:0003700">
    <property type="term" value="F:DNA-binding transcription factor activity"/>
    <property type="evidence" value="ECO:0007669"/>
    <property type="project" value="InterPro"/>
</dbReference>
<dbReference type="PANTHER" id="PTHR30579">
    <property type="entry name" value="TRANSCRIPTIONAL REGULATOR"/>
    <property type="match status" value="1"/>
</dbReference>
<dbReference type="AlphaFoldDB" id="U2YK06"/>
<dbReference type="SUPFAM" id="SSF53850">
    <property type="entry name" value="Periplasmic binding protein-like II"/>
    <property type="match status" value="1"/>
</dbReference>
<keyword evidence="7" id="KW-1185">Reference proteome</keyword>
<dbReference type="PRINTS" id="PR00039">
    <property type="entry name" value="HTHLYSR"/>
</dbReference>
<comment type="caution">
    <text evidence="6">The sequence shown here is derived from an EMBL/GenBank/DDBJ whole genome shotgun (WGS) entry which is preliminary data.</text>
</comment>
<dbReference type="PROSITE" id="PS50931">
    <property type="entry name" value="HTH_LYSR"/>
    <property type="match status" value="1"/>
</dbReference>
<keyword evidence="2" id="KW-0805">Transcription regulation</keyword>
<evidence type="ECO:0000256" key="2">
    <source>
        <dbReference type="ARBA" id="ARBA00023015"/>
    </source>
</evidence>
<evidence type="ECO:0000256" key="1">
    <source>
        <dbReference type="ARBA" id="ARBA00009437"/>
    </source>
</evidence>
<dbReference type="PANTHER" id="PTHR30579:SF7">
    <property type="entry name" value="HTH-TYPE TRANSCRIPTIONAL REGULATOR LRHA-RELATED"/>
    <property type="match status" value="1"/>
</dbReference>
<feature type="domain" description="HTH lysR-type" evidence="5">
    <location>
        <begin position="4"/>
        <end position="61"/>
    </location>
</feature>
<evidence type="ECO:0000256" key="4">
    <source>
        <dbReference type="ARBA" id="ARBA00023163"/>
    </source>
</evidence>
<evidence type="ECO:0000256" key="3">
    <source>
        <dbReference type="ARBA" id="ARBA00023125"/>
    </source>
</evidence>
<dbReference type="InterPro" id="IPR000847">
    <property type="entry name" value="LysR_HTH_N"/>
</dbReference>
<reference evidence="6 7" key="1">
    <citation type="submission" date="2013-09" db="EMBL/GenBank/DDBJ databases">
        <title>Whole genome shotgun sequence of Novosphingobium tardaugens NBRC 16725.</title>
        <authorList>
            <person name="Isaki S."/>
            <person name="Hosoyama A."/>
            <person name="Tsuchikane K."/>
            <person name="Katsumata H."/>
            <person name="Ando Y."/>
            <person name="Yamazaki S."/>
            <person name="Fujita N."/>
        </authorList>
    </citation>
    <scope>NUCLEOTIDE SEQUENCE [LARGE SCALE GENOMIC DNA]</scope>
    <source>
        <strain evidence="6 7">NBRC 16725</strain>
    </source>
</reference>
<evidence type="ECO:0000313" key="7">
    <source>
        <dbReference type="Proteomes" id="UP000016568"/>
    </source>
</evidence>
<dbReference type="eggNOG" id="COG0583">
    <property type="taxonomic scope" value="Bacteria"/>
</dbReference>
<protein>
    <submittedName>
        <fullName evidence="6">Putative LysR family transcriptional regulator</fullName>
    </submittedName>
</protein>